<name>A0A1G7ZI71_9HYPH</name>
<dbReference type="EMBL" id="FNCS01000020">
    <property type="protein sequence ID" value="SDH08423.1"/>
    <property type="molecule type" value="Genomic_DNA"/>
</dbReference>
<dbReference type="OrthoDB" id="8116488at2"/>
<protein>
    <submittedName>
        <fullName evidence="1">Uncharacterized protein</fullName>
    </submittedName>
</protein>
<organism evidence="1 2">
    <name type="scientific">Pelagibacterium luteolum</name>
    <dbReference type="NCBI Taxonomy" id="440168"/>
    <lineage>
        <taxon>Bacteria</taxon>
        <taxon>Pseudomonadati</taxon>
        <taxon>Pseudomonadota</taxon>
        <taxon>Alphaproteobacteria</taxon>
        <taxon>Hyphomicrobiales</taxon>
        <taxon>Devosiaceae</taxon>
        <taxon>Pelagibacterium</taxon>
    </lineage>
</organism>
<evidence type="ECO:0000313" key="1">
    <source>
        <dbReference type="EMBL" id="SDH08423.1"/>
    </source>
</evidence>
<dbReference type="AlphaFoldDB" id="A0A1G7ZI71"/>
<keyword evidence="2" id="KW-1185">Reference proteome</keyword>
<dbReference type="Proteomes" id="UP000199495">
    <property type="component" value="Unassembled WGS sequence"/>
</dbReference>
<sequence length="152" mass="17035">MKTLQPTAMRAAGADYVRTYHHVTVDNDVTMDDILRPNFWAHHTGTLRAGDLVDVLSKDMSLDVQLRVIGKGVGYVNLRPRMAYVAKDRDETIVAENGDDLPDIPDNYTVTFTPMTKWRVHTKQPHNEIQRDLPSKKAAIEAAIEHSAKANG</sequence>
<reference evidence="1 2" key="1">
    <citation type="submission" date="2016-10" db="EMBL/GenBank/DDBJ databases">
        <authorList>
            <person name="de Groot N.N."/>
        </authorList>
    </citation>
    <scope>NUCLEOTIDE SEQUENCE [LARGE SCALE GENOMIC DNA]</scope>
    <source>
        <strain evidence="1 2">CGMCC 1.10267</strain>
    </source>
</reference>
<dbReference type="STRING" id="440168.SAMN04487974_12035"/>
<gene>
    <name evidence="1" type="ORF">SAMN04487974_12035</name>
</gene>
<evidence type="ECO:0000313" key="2">
    <source>
        <dbReference type="Proteomes" id="UP000199495"/>
    </source>
</evidence>
<dbReference type="RefSeq" id="WP_090598970.1">
    <property type="nucleotide sequence ID" value="NZ_FNCS01000020.1"/>
</dbReference>
<accession>A0A1G7ZI71</accession>
<proteinExistence type="predicted"/>